<dbReference type="Proteomes" id="UP000316921">
    <property type="component" value="Chromosome"/>
</dbReference>
<dbReference type="AlphaFoldDB" id="A0A518BIN1"/>
<reference evidence="2 3" key="1">
    <citation type="submission" date="2019-02" db="EMBL/GenBank/DDBJ databases">
        <title>Deep-cultivation of Planctomycetes and their phenomic and genomic characterization uncovers novel biology.</title>
        <authorList>
            <person name="Wiegand S."/>
            <person name="Jogler M."/>
            <person name="Boedeker C."/>
            <person name="Pinto D."/>
            <person name="Vollmers J."/>
            <person name="Rivas-Marin E."/>
            <person name="Kohn T."/>
            <person name="Peeters S.H."/>
            <person name="Heuer A."/>
            <person name="Rast P."/>
            <person name="Oberbeckmann S."/>
            <person name="Bunk B."/>
            <person name="Jeske O."/>
            <person name="Meyerdierks A."/>
            <person name="Storesund J.E."/>
            <person name="Kallscheuer N."/>
            <person name="Luecker S."/>
            <person name="Lage O.M."/>
            <person name="Pohl T."/>
            <person name="Merkel B.J."/>
            <person name="Hornburger P."/>
            <person name="Mueller R.-W."/>
            <person name="Bruemmer F."/>
            <person name="Labrenz M."/>
            <person name="Spormann A.M."/>
            <person name="Op den Camp H."/>
            <person name="Overmann J."/>
            <person name="Amann R."/>
            <person name="Jetten M.S.M."/>
            <person name="Mascher T."/>
            <person name="Medema M.H."/>
            <person name="Devos D.P."/>
            <person name="Kaster A.-K."/>
            <person name="Ovreas L."/>
            <person name="Rohde M."/>
            <person name="Galperin M.Y."/>
            <person name="Jogler C."/>
        </authorList>
    </citation>
    <scope>NUCLEOTIDE SEQUENCE [LARGE SCALE GENOMIC DNA]</scope>
    <source>
        <strain evidence="2 3">Pla133</strain>
    </source>
</reference>
<keyword evidence="1" id="KW-1133">Transmembrane helix</keyword>
<evidence type="ECO:0000313" key="3">
    <source>
        <dbReference type="Proteomes" id="UP000316921"/>
    </source>
</evidence>
<evidence type="ECO:0008006" key="4">
    <source>
        <dbReference type="Google" id="ProtNLM"/>
    </source>
</evidence>
<evidence type="ECO:0000256" key="1">
    <source>
        <dbReference type="SAM" id="Phobius"/>
    </source>
</evidence>
<feature type="transmembrane region" description="Helical" evidence="1">
    <location>
        <begin position="21"/>
        <end position="43"/>
    </location>
</feature>
<dbReference type="KEGG" id="pbap:Pla133_19140"/>
<keyword evidence="3" id="KW-1185">Reference proteome</keyword>
<organism evidence="2 3">
    <name type="scientific">Engelhardtia mirabilis</name>
    <dbReference type="NCBI Taxonomy" id="2528011"/>
    <lineage>
        <taxon>Bacteria</taxon>
        <taxon>Pseudomonadati</taxon>
        <taxon>Planctomycetota</taxon>
        <taxon>Planctomycetia</taxon>
        <taxon>Planctomycetia incertae sedis</taxon>
        <taxon>Engelhardtia</taxon>
    </lineage>
</organism>
<keyword evidence="1" id="KW-0472">Membrane</keyword>
<evidence type="ECO:0000313" key="2">
    <source>
        <dbReference type="EMBL" id="QDU66838.1"/>
    </source>
</evidence>
<feature type="transmembrane region" description="Helical" evidence="1">
    <location>
        <begin position="93"/>
        <end position="112"/>
    </location>
</feature>
<dbReference type="EMBL" id="CP036287">
    <property type="protein sequence ID" value="QDU66838.1"/>
    <property type="molecule type" value="Genomic_DNA"/>
</dbReference>
<keyword evidence="1" id="KW-0812">Transmembrane</keyword>
<proteinExistence type="predicted"/>
<name>A0A518BIN1_9BACT</name>
<sequence length="149" mass="15775">MLPIGPNPMSKANKSTKLTSVVPAIAGVLLGLAFLAAGLTFLLDMVPEQPDPPEGSPMALFMGAMVPTGYMAFVKVCEVAGGALVMIPRLRRLGLLILCPIIVNIVAFHVFITGGEGLMEPMFLGVVGLAVFLLLCEWRAFLGLVARRP</sequence>
<protein>
    <recommendedName>
        <fullName evidence="4">DoxX</fullName>
    </recommendedName>
</protein>
<accession>A0A518BIN1</accession>
<feature type="transmembrane region" description="Helical" evidence="1">
    <location>
        <begin position="55"/>
        <end position="73"/>
    </location>
</feature>
<gene>
    <name evidence="2" type="ORF">Pla133_19140</name>
</gene>
<feature type="transmembrane region" description="Helical" evidence="1">
    <location>
        <begin position="124"/>
        <end position="146"/>
    </location>
</feature>